<organism evidence="1 2">
    <name type="scientific">Brassica cretica</name>
    <name type="common">Mustard</name>
    <dbReference type="NCBI Taxonomy" id="69181"/>
    <lineage>
        <taxon>Eukaryota</taxon>
        <taxon>Viridiplantae</taxon>
        <taxon>Streptophyta</taxon>
        <taxon>Embryophyta</taxon>
        <taxon>Tracheophyta</taxon>
        <taxon>Spermatophyta</taxon>
        <taxon>Magnoliopsida</taxon>
        <taxon>eudicotyledons</taxon>
        <taxon>Gunneridae</taxon>
        <taxon>Pentapetalae</taxon>
        <taxon>rosids</taxon>
        <taxon>malvids</taxon>
        <taxon>Brassicales</taxon>
        <taxon>Brassicaceae</taxon>
        <taxon>Brassiceae</taxon>
        <taxon>Brassica</taxon>
    </lineage>
</organism>
<proteinExistence type="predicted"/>
<protein>
    <submittedName>
        <fullName evidence="1">Uncharacterized protein</fullName>
    </submittedName>
</protein>
<accession>A0A8S9QBN9</accession>
<name>A0A8S9QBN9_BRACR</name>
<dbReference type="Proteomes" id="UP000712600">
    <property type="component" value="Unassembled WGS sequence"/>
</dbReference>
<dbReference type="EMBL" id="QGKX02001290">
    <property type="protein sequence ID" value="KAF3539547.1"/>
    <property type="molecule type" value="Genomic_DNA"/>
</dbReference>
<gene>
    <name evidence="1" type="ORF">F2Q69_00024438</name>
</gene>
<comment type="caution">
    <text evidence="1">The sequence shown here is derived from an EMBL/GenBank/DDBJ whole genome shotgun (WGS) entry which is preliminary data.</text>
</comment>
<reference evidence="1" key="1">
    <citation type="submission" date="2019-12" db="EMBL/GenBank/DDBJ databases">
        <title>Genome sequencing and annotation of Brassica cretica.</title>
        <authorList>
            <person name="Studholme D.J."/>
            <person name="Sarris P."/>
        </authorList>
    </citation>
    <scope>NUCLEOTIDE SEQUENCE</scope>
    <source>
        <strain evidence="1">PFS-109/04</strain>
        <tissue evidence="1">Leaf</tissue>
    </source>
</reference>
<sequence length="101" mass="11103">MRSMGLFDATLRLSGWLSSTTANDGLSICCSPPPRKTVTSLSVSFLSSAKGEISPNRWFCWTIRRCLRRWLLSRKGHDDLPICLFPLLGGIVASSISGESK</sequence>
<evidence type="ECO:0000313" key="1">
    <source>
        <dbReference type="EMBL" id="KAF3539547.1"/>
    </source>
</evidence>
<dbReference type="AlphaFoldDB" id="A0A8S9QBN9"/>
<evidence type="ECO:0000313" key="2">
    <source>
        <dbReference type="Proteomes" id="UP000712600"/>
    </source>
</evidence>